<dbReference type="Proteomes" id="UP000531216">
    <property type="component" value="Unassembled WGS sequence"/>
</dbReference>
<dbReference type="OrthoDB" id="7353849at2"/>
<name>A0A7W6FWD0_9HYPH</name>
<evidence type="ECO:0000313" key="2">
    <source>
        <dbReference type="Proteomes" id="UP000531216"/>
    </source>
</evidence>
<dbReference type="EMBL" id="JACIDO010000017">
    <property type="protein sequence ID" value="MBB3938103.1"/>
    <property type="molecule type" value="Genomic_DNA"/>
</dbReference>
<dbReference type="AlphaFoldDB" id="A0A7W6FWD0"/>
<accession>A0A7W6FWD0</accession>
<dbReference type="RefSeq" id="WP_139224733.1">
    <property type="nucleotide sequence ID" value="NZ_FOOA01000028.1"/>
</dbReference>
<keyword evidence="2" id="KW-1185">Reference proteome</keyword>
<sequence>MSQNATVSPVSALSVASVSRGYYNEIESVVMSDGSTVSASTIIGMFTSVLPETFVEFDKKQRGDALNLDLYGYDPAQGVAVIQIRHAFRRYRNGYLNVHKDYVLVGQNEETREFFRHPIQAAAIHAGIRKDASAVSAVRAAQRWMWRVTDAQLSQGIRQGDILVVPCRKPSKVEPIEESVVVVADTHEVHGSAFARDAKGVIYAMGPTVRHNKGQHAAAFGDNDGWHSIRVGREAQTWKWGTRLGD</sequence>
<evidence type="ECO:0000313" key="1">
    <source>
        <dbReference type="EMBL" id="MBB3938103.1"/>
    </source>
</evidence>
<organism evidence="1 2">
    <name type="scientific">Aureimonas phyllosphaerae</name>
    <dbReference type="NCBI Taxonomy" id="1166078"/>
    <lineage>
        <taxon>Bacteria</taxon>
        <taxon>Pseudomonadati</taxon>
        <taxon>Pseudomonadota</taxon>
        <taxon>Alphaproteobacteria</taxon>
        <taxon>Hyphomicrobiales</taxon>
        <taxon>Aurantimonadaceae</taxon>
        <taxon>Aureimonas</taxon>
    </lineage>
</organism>
<comment type="caution">
    <text evidence="1">The sequence shown here is derived from an EMBL/GenBank/DDBJ whole genome shotgun (WGS) entry which is preliminary data.</text>
</comment>
<protein>
    <submittedName>
        <fullName evidence="1">Uncharacterized protein</fullName>
    </submittedName>
</protein>
<reference evidence="1 2" key="1">
    <citation type="submission" date="2020-08" db="EMBL/GenBank/DDBJ databases">
        <title>Genomic Encyclopedia of Type Strains, Phase IV (KMG-IV): sequencing the most valuable type-strain genomes for metagenomic binning, comparative biology and taxonomic classification.</title>
        <authorList>
            <person name="Goeker M."/>
        </authorList>
    </citation>
    <scope>NUCLEOTIDE SEQUENCE [LARGE SCALE GENOMIC DNA]</scope>
    <source>
        <strain evidence="1 2">DSM 25024</strain>
    </source>
</reference>
<gene>
    <name evidence="1" type="ORF">GGR05_004273</name>
</gene>
<proteinExistence type="predicted"/>